<dbReference type="SUPFAM" id="SSF56037">
    <property type="entry name" value="PheT/TilS domain"/>
    <property type="match status" value="1"/>
</dbReference>
<comment type="subcellular location">
    <subcellularLocation>
        <location evidence="1 8">Cytoplasm</location>
    </subcellularLocation>
</comment>
<dbReference type="SUPFAM" id="SSF52402">
    <property type="entry name" value="Adenine nucleotide alpha hydrolases-like"/>
    <property type="match status" value="1"/>
</dbReference>
<dbReference type="PANTHER" id="PTHR43033:SF1">
    <property type="entry name" value="TRNA(ILE)-LYSIDINE SYNTHASE-RELATED"/>
    <property type="match status" value="1"/>
</dbReference>
<keyword evidence="6 8" id="KW-0067">ATP-binding</keyword>
<feature type="binding site" evidence="8">
    <location>
        <begin position="25"/>
        <end position="30"/>
    </location>
    <ligand>
        <name>ATP</name>
        <dbReference type="ChEBI" id="CHEBI:30616"/>
    </ligand>
</feature>
<accession>A0A9D1ESG5</accession>
<keyword evidence="2 8" id="KW-0963">Cytoplasm</keyword>
<evidence type="ECO:0000259" key="9">
    <source>
        <dbReference type="SMART" id="SM00977"/>
    </source>
</evidence>
<dbReference type="InterPro" id="IPR014729">
    <property type="entry name" value="Rossmann-like_a/b/a_fold"/>
</dbReference>
<evidence type="ECO:0000256" key="7">
    <source>
        <dbReference type="ARBA" id="ARBA00048539"/>
    </source>
</evidence>
<comment type="similarity">
    <text evidence="8">Belongs to the tRNA(Ile)-lysidine synthase family.</text>
</comment>
<name>A0A9D1ESG5_9FIRM</name>
<evidence type="ECO:0000256" key="5">
    <source>
        <dbReference type="ARBA" id="ARBA00022741"/>
    </source>
</evidence>
<dbReference type="InterPro" id="IPR012795">
    <property type="entry name" value="tRNA_Ile_lys_synt_N"/>
</dbReference>
<keyword evidence="4 8" id="KW-0819">tRNA processing</keyword>
<dbReference type="AlphaFoldDB" id="A0A9D1ESG5"/>
<dbReference type="InterPro" id="IPR012094">
    <property type="entry name" value="tRNA_Ile_lys_synt"/>
</dbReference>
<comment type="function">
    <text evidence="8">Ligates lysine onto the cytidine present at position 34 of the AUA codon-specific tRNA(Ile) that contains the anticodon CAU, in an ATP-dependent manner. Cytidine is converted to lysidine, thus changing the amino acid specificity of the tRNA from methionine to isoleucine.</text>
</comment>
<evidence type="ECO:0000256" key="2">
    <source>
        <dbReference type="ARBA" id="ARBA00022490"/>
    </source>
</evidence>
<sequence>MEKAYENIKKYRMIEDGDRIVAGLSGGADSVCLLLVLKGYIEREKPENVKLLAVHVEHGIRGQEAQEDAEYARHFCEELGVAFRLFFYDVPALAKAEGLSAEEMGRRVRYDSFRRAARELAADGGRIRIAVAHNQGDQAETILWNLSRGSGLSGLCGMRMARDEMIRPLLNIPRARIEEWLREQGVSWRTDSTNLTLEYTRNRIRHEVLPALSRVNQRASEHIAQAADRLWEIRRYLEGEGERWLSENGTVSGEGISFDRTVFGGLDTVLQDFVLGAALERLCAGRRDLGAEHLESLRRLAGSQSGRELRNLPGGLYAGIWGERYVLRKTVPEMANASGNFPQRALSIPGFLREEGLAVRTELLDAGPERVKNERIPEKKYTKWLDYDTINDTIKLRRRLPGDYLLINPGCRRKKLKQYFIDEKIPRADRDRIWLLADGSHILWVVGYRLSEGCKVRAGTKRILKIQVWEEKEDGR</sequence>
<reference evidence="10" key="2">
    <citation type="journal article" date="2021" name="PeerJ">
        <title>Extensive microbial diversity within the chicken gut microbiome revealed by metagenomics and culture.</title>
        <authorList>
            <person name="Gilroy R."/>
            <person name="Ravi A."/>
            <person name="Getino M."/>
            <person name="Pursley I."/>
            <person name="Horton D.L."/>
            <person name="Alikhan N.F."/>
            <person name="Baker D."/>
            <person name="Gharbi K."/>
            <person name="Hall N."/>
            <person name="Watson M."/>
            <person name="Adriaenssens E.M."/>
            <person name="Foster-Nyarko E."/>
            <person name="Jarju S."/>
            <person name="Secka A."/>
            <person name="Antonio M."/>
            <person name="Oren A."/>
            <person name="Chaudhuri R.R."/>
            <person name="La Ragione R."/>
            <person name="Hildebrand F."/>
            <person name="Pallen M.J."/>
        </authorList>
    </citation>
    <scope>NUCLEOTIDE SEQUENCE</scope>
    <source>
        <strain evidence="10">CHK190-19873</strain>
    </source>
</reference>
<dbReference type="HAMAP" id="MF_01161">
    <property type="entry name" value="tRNA_Ile_lys_synt"/>
    <property type="match status" value="1"/>
</dbReference>
<dbReference type="EMBL" id="DVIQ01000027">
    <property type="protein sequence ID" value="HIS31108.1"/>
    <property type="molecule type" value="Genomic_DNA"/>
</dbReference>
<dbReference type="Gene3D" id="3.40.50.620">
    <property type="entry name" value="HUPs"/>
    <property type="match status" value="1"/>
</dbReference>
<dbReference type="Proteomes" id="UP000823935">
    <property type="component" value="Unassembled WGS sequence"/>
</dbReference>
<dbReference type="GO" id="GO:0006400">
    <property type="term" value="P:tRNA modification"/>
    <property type="evidence" value="ECO:0007669"/>
    <property type="project" value="UniProtKB-UniRule"/>
</dbReference>
<organism evidence="10 11">
    <name type="scientific">Candidatus Limivivens intestinipullorum</name>
    <dbReference type="NCBI Taxonomy" id="2840858"/>
    <lineage>
        <taxon>Bacteria</taxon>
        <taxon>Bacillati</taxon>
        <taxon>Bacillota</taxon>
        <taxon>Clostridia</taxon>
        <taxon>Lachnospirales</taxon>
        <taxon>Lachnospiraceae</taxon>
        <taxon>Lachnospiraceae incertae sedis</taxon>
        <taxon>Candidatus Limivivens</taxon>
    </lineage>
</organism>
<dbReference type="NCBIfam" id="TIGR02433">
    <property type="entry name" value="lysidine_TilS_C"/>
    <property type="match status" value="1"/>
</dbReference>
<gene>
    <name evidence="8 10" type="primary">tilS</name>
    <name evidence="10" type="ORF">IAB44_06125</name>
</gene>
<dbReference type="NCBIfam" id="TIGR02432">
    <property type="entry name" value="lysidine_TilS_N"/>
    <property type="match status" value="1"/>
</dbReference>
<dbReference type="GO" id="GO:0005524">
    <property type="term" value="F:ATP binding"/>
    <property type="evidence" value="ECO:0007669"/>
    <property type="project" value="UniProtKB-UniRule"/>
</dbReference>
<dbReference type="EC" id="6.3.4.19" evidence="8"/>
<evidence type="ECO:0000256" key="6">
    <source>
        <dbReference type="ARBA" id="ARBA00022840"/>
    </source>
</evidence>
<dbReference type="SMART" id="SM00977">
    <property type="entry name" value="TilS_C"/>
    <property type="match status" value="1"/>
</dbReference>
<keyword evidence="5 8" id="KW-0547">Nucleotide-binding</keyword>
<dbReference type="InterPro" id="IPR011063">
    <property type="entry name" value="TilS/TtcA_N"/>
</dbReference>
<dbReference type="Pfam" id="PF01171">
    <property type="entry name" value="ATP_bind_3"/>
    <property type="match status" value="1"/>
</dbReference>
<feature type="domain" description="Lysidine-tRNA(Ile) synthetase C-terminal" evidence="9">
    <location>
        <begin position="394"/>
        <end position="466"/>
    </location>
</feature>
<evidence type="ECO:0000313" key="10">
    <source>
        <dbReference type="EMBL" id="HIS31108.1"/>
    </source>
</evidence>
<dbReference type="PANTHER" id="PTHR43033">
    <property type="entry name" value="TRNA(ILE)-LYSIDINE SYNTHASE-RELATED"/>
    <property type="match status" value="1"/>
</dbReference>
<reference evidence="10" key="1">
    <citation type="submission" date="2020-10" db="EMBL/GenBank/DDBJ databases">
        <authorList>
            <person name="Gilroy R."/>
        </authorList>
    </citation>
    <scope>NUCLEOTIDE SEQUENCE</scope>
    <source>
        <strain evidence="10">CHK190-19873</strain>
    </source>
</reference>
<evidence type="ECO:0000256" key="1">
    <source>
        <dbReference type="ARBA" id="ARBA00004496"/>
    </source>
</evidence>
<evidence type="ECO:0000256" key="4">
    <source>
        <dbReference type="ARBA" id="ARBA00022694"/>
    </source>
</evidence>
<comment type="caution">
    <text evidence="10">The sequence shown here is derived from an EMBL/GenBank/DDBJ whole genome shotgun (WGS) entry which is preliminary data.</text>
</comment>
<comment type="domain">
    <text evidence="8">The N-terminal region contains the highly conserved SGGXDS motif, predicted to be a P-loop motif involved in ATP binding.</text>
</comment>
<dbReference type="InterPro" id="IPR012796">
    <property type="entry name" value="Lysidine-tRNA-synth_C"/>
</dbReference>
<dbReference type="Pfam" id="PF11734">
    <property type="entry name" value="TilS_C"/>
    <property type="match status" value="1"/>
</dbReference>
<comment type="catalytic activity">
    <reaction evidence="7 8">
        <text>cytidine(34) in tRNA(Ile2) + L-lysine + ATP = lysidine(34) in tRNA(Ile2) + AMP + diphosphate + H(+)</text>
        <dbReference type="Rhea" id="RHEA:43744"/>
        <dbReference type="Rhea" id="RHEA-COMP:10625"/>
        <dbReference type="Rhea" id="RHEA-COMP:10670"/>
        <dbReference type="ChEBI" id="CHEBI:15378"/>
        <dbReference type="ChEBI" id="CHEBI:30616"/>
        <dbReference type="ChEBI" id="CHEBI:32551"/>
        <dbReference type="ChEBI" id="CHEBI:33019"/>
        <dbReference type="ChEBI" id="CHEBI:82748"/>
        <dbReference type="ChEBI" id="CHEBI:83665"/>
        <dbReference type="ChEBI" id="CHEBI:456215"/>
        <dbReference type="EC" id="6.3.4.19"/>
    </reaction>
</comment>
<dbReference type="CDD" id="cd01992">
    <property type="entry name" value="TilS_N"/>
    <property type="match status" value="1"/>
</dbReference>
<evidence type="ECO:0000256" key="3">
    <source>
        <dbReference type="ARBA" id="ARBA00022598"/>
    </source>
</evidence>
<dbReference type="GO" id="GO:0005737">
    <property type="term" value="C:cytoplasm"/>
    <property type="evidence" value="ECO:0007669"/>
    <property type="project" value="UniProtKB-SubCell"/>
</dbReference>
<proteinExistence type="inferred from homology"/>
<dbReference type="GO" id="GO:0032267">
    <property type="term" value="F:tRNA(Ile)-lysidine synthase activity"/>
    <property type="evidence" value="ECO:0007669"/>
    <property type="project" value="UniProtKB-EC"/>
</dbReference>
<protein>
    <recommendedName>
        <fullName evidence="8">tRNA(Ile)-lysidine synthase</fullName>
        <ecNumber evidence="8">6.3.4.19</ecNumber>
    </recommendedName>
    <alternativeName>
        <fullName evidence="8">tRNA(Ile)-2-lysyl-cytidine synthase</fullName>
    </alternativeName>
    <alternativeName>
        <fullName evidence="8">tRNA(Ile)-lysidine synthetase</fullName>
    </alternativeName>
</protein>
<keyword evidence="3 8" id="KW-0436">Ligase</keyword>
<evidence type="ECO:0000313" key="11">
    <source>
        <dbReference type="Proteomes" id="UP000823935"/>
    </source>
</evidence>
<evidence type="ECO:0000256" key="8">
    <source>
        <dbReference type="HAMAP-Rule" id="MF_01161"/>
    </source>
</evidence>